<evidence type="ECO:0000256" key="1">
    <source>
        <dbReference type="ARBA" id="ARBA00022723"/>
    </source>
</evidence>
<proteinExistence type="inferred from homology"/>
<evidence type="ECO:0000313" key="5">
    <source>
        <dbReference type="EMBL" id="AUB83336.1"/>
    </source>
</evidence>
<evidence type="ECO:0000259" key="4">
    <source>
        <dbReference type="Pfam" id="PF18073"/>
    </source>
</evidence>
<dbReference type="HAMAP" id="MF_00994">
    <property type="entry name" value="LPS_assembly_LapB"/>
    <property type="match status" value="1"/>
</dbReference>
<feature type="binding site" evidence="2">
    <location>
        <position position="411"/>
    </location>
    <ligand>
        <name>Fe cation</name>
        <dbReference type="ChEBI" id="CHEBI:24875"/>
    </ligand>
</feature>
<dbReference type="NCBIfam" id="NF008757">
    <property type="entry name" value="PRK11788.1-5"/>
    <property type="match status" value="1"/>
</dbReference>
<dbReference type="InterPro" id="IPR011990">
    <property type="entry name" value="TPR-like_helical_dom_sf"/>
</dbReference>
<feature type="transmembrane region" description="Helical" evidence="3">
    <location>
        <begin position="36"/>
        <end position="60"/>
    </location>
</feature>
<comment type="function">
    <text evidence="2">Modulates cellular lipopolysaccharide (LPS) levels by regulating LpxC, which is involved in lipid A biosynthesis. May act by modulating the proteolytic activity of FtsH towards LpxC. May also coordinate assembly of proteins involved in LPS synthesis at the plasma membrane.</text>
</comment>
<dbReference type="Pfam" id="PF18073">
    <property type="entry name" value="Zn_ribbon_LapB"/>
    <property type="match status" value="1"/>
</dbReference>
<accession>A0A2K8UCP3</accession>
<name>A0A2K8UCP3_9GAMM</name>
<dbReference type="GO" id="GO:0009898">
    <property type="term" value="C:cytoplasmic side of plasma membrane"/>
    <property type="evidence" value="ECO:0007669"/>
    <property type="project" value="UniProtKB-UniRule"/>
</dbReference>
<evidence type="ECO:0000256" key="3">
    <source>
        <dbReference type="SAM" id="Phobius"/>
    </source>
</evidence>
<keyword evidence="2 3" id="KW-0472">Membrane</keyword>
<feature type="domain" description="LapB rubredoxin metal binding" evidence="4">
    <location>
        <begin position="395"/>
        <end position="422"/>
    </location>
</feature>
<keyword evidence="2" id="KW-0997">Cell inner membrane</keyword>
<dbReference type="SUPFAM" id="SSF48452">
    <property type="entry name" value="TPR-like"/>
    <property type="match status" value="1"/>
</dbReference>
<dbReference type="EMBL" id="CP020370">
    <property type="protein sequence ID" value="AUB83336.1"/>
    <property type="molecule type" value="Genomic_DNA"/>
</dbReference>
<dbReference type="AlphaFoldDB" id="A0A2K8UCP3"/>
<evidence type="ECO:0000313" key="6">
    <source>
        <dbReference type="Proteomes" id="UP000232638"/>
    </source>
</evidence>
<dbReference type="GO" id="GO:0046890">
    <property type="term" value="P:regulation of lipid biosynthetic process"/>
    <property type="evidence" value="ECO:0007669"/>
    <property type="project" value="UniProtKB-UniRule"/>
</dbReference>
<comment type="similarity">
    <text evidence="2">Belongs to the LapB family.</text>
</comment>
<keyword evidence="2" id="KW-0802">TPR repeat</keyword>
<organism evidence="5 6">
    <name type="scientific">Candidatus Thiodictyon syntrophicum</name>
    <dbReference type="NCBI Taxonomy" id="1166950"/>
    <lineage>
        <taxon>Bacteria</taxon>
        <taxon>Pseudomonadati</taxon>
        <taxon>Pseudomonadota</taxon>
        <taxon>Gammaproteobacteria</taxon>
        <taxon>Chromatiales</taxon>
        <taxon>Chromatiaceae</taxon>
        <taxon>Thiodictyon</taxon>
    </lineage>
</organism>
<evidence type="ECO:0000256" key="2">
    <source>
        <dbReference type="HAMAP-Rule" id="MF_00994"/>
    </source>
</evidence>
<dbReference type="KEGG" id="tsy:THSYN_21930"/>
<keyword evidence="2 3" id="KW-1133">Transmembrane helix</keyword>
<feature type="binding site" evidence="2">
    <location>
        <position position="400"/>
    </location>
    <ligand>
        <name>Fe cation</name>
        <dbReference type="ChEBI" id="CHEBI:24875"/>
    </ligand>
</feature>
<comment type="subcellular location">
    <subcellularLocation>
        <location evidence="2">Cell inner membrane</location>
        <topology evidence="2">Single-pass membrane protein</topology>
        <orientation evidence="2">Cytoplasmic side</orientation>
    </subcellularLocation>
</comment>
<keyword evidence="2" id="KW-0408">Iron</keyword>
<feature type="binding site" evidence="2">
    <location>
        <position position="397"/>
    </location>
    <ligand>
        <name>Fe cation</name>
        <dbReference type="ChEBI" id="CHEBI:24875"/>
    </ligand>
</feature>
<sequence>MPVSWGREYFCTQRPSRSARPPRGQGSRVRAGGRGAAVSGALLLLFLLLPVAAASGWWLARRDPGPRARTAPGADPDFFRGINYLLDEQPDKAIDVFLKLAAVDGETVETHLALGSLFRRRGEADRAIRIHQNLIARDNLSAEQRGYALFELGQDYMRAGLLDRAEILFQELAEIGLQRERALRGLLDIYQQERDWGQCLEVAERLKPFSERPLAAEIAQYQCELAEEARRRADPDAARRALARAQDVDPQCVRATIIEGQMALADGDREAALALFLRVADQGARYVPEVLPGLMQALEELGRTDLIAVLAGLAARESSGPVILALSEAQLQESGAAAAKATLTGYLARNVDLAALERLLDLQAGTAAALGAEAAYRAGVVHGVVRHLLTRQPVYQCDHCGFSARALHWQCPSCKRWGTVQPVQPERIPGDEVLRERRLA</sequence>
<feature type="binding site" evidence="2">
    <location>
        <position position="414"/>
    </location>
    <ligand>
        <name>Fe cation</name>
        <dbReference type="ChEBI" id="CHEBI:24875"/>
    </ligand>
</feature>
<keyword evidence="2 3" id="KW-0812">Transmembrane</keyword>
<keyword evidence="6" id="KW-1185">Reference proteome</keyword>
<keyword evidence="2" id="KW-0677">Repeat</keyword>
<gene>
    <name evidence="2" type="primary">lapB</name>
    <name evidence="5" type="ORF">THSYN_21930</name>
</gene>
<dbReference type="OrthoDB" id="507476at2"/>
<keyword evidence="1 2" id="KW-0479">Metal-binding</keyword>
<dbReference type="GO" id="GO:0008653">
    <property type="term" value="P:lipopolysaccharide metabolic process"/>
    <property type="evidence" value="ECO:0007669"/>
    <property type="project" value="InterPro"/>
</dbReference>
<protein>
    <recommendedName>
        <fullName evidence="2">Lipopolysaccharide assembly protein B</fullName>
    </recommendedName>
</protein>
<reference evidence="5 6" key="1">
    <citation type="submission" date="2017-03" db="EMBL/GenBank/DDBJ databases">
        <title>Complete genome sequence of Candidatus 'Thiodictyon syntrophicum' sp. nov. strain Cad16T, a photolithoautotroph purple sulfur bacterium isolated from an alpine meromictic lake.</title>
        <authorList>
            <person name="Luedin S.M."/>
            <person name="Pothier J.F."/>
            <person name="Danza F."/>
            <person name="Storelli N."/>
            <person name="Wittwer M."/>
            <person name="Tonolla M."/>
        </authorList>
    </citation>
    <scope>NUCLEOTIDE SEQUENCE [LARGE SCALE GENOMIC DNA]</scope>
    <source>
        <strain evidence="5 6">Cad16T</strain>
    </source>
</reference>
<dbReference type="InterPro" id="IPR041166">
    <property type="entry name" value="Rubredoxin_2"/>
</dbReference>
<dbReference type="GO" id="GO:0005506">
    <property type="term" value="F:iron ion binding"/>
    <property type="evidence" value="ECO:0007669"/>
    <property type="project" value="UniProtKB-UniRule"/>
</dbReference>
<dbReference type="Proteomes" id="UP000232638">
    <property type="component" value="Chromosome"/>
</dbReference>
<feature type="topological domain" description="Cytoplasmic" evidence="2">
    <location>
        <begin position="61"/>
        <end position="440"/>
    </location>
</feature>
<dbReference type="InterPro" id="IPR030865">
    <property type="entry name" value="LapB"/>
</dbReference>
<dbReference type="Gene3D" id="1.25.40.10">
    <property type="entry name" value="Tetratricopeptide repeat domain"/>
    <property type="match status" value="2"/>
</dbReference>
<keyword evidence="2" id="KW-1003">Cell membrane</keyword>